<reference evidence="2" key="1">
    <citation type="submission" date="2021-01" db="EMBL/GenBank/DDBJ databases">
        <title>Fulvivirga kasyanovii gen. nov., sp nov., a novel member of the phylum Bacteroidetes isolated from seawater in a mussel farm.</title>
        <authorList>
            <person name="Zhao L.-H."/>
            <person name="Wang Z.-J."/>
        </authorList>
    </citation>
    <scope>NUCLEOTIDE SEQUENCE</scope>
    <source>
        <strain evidence="2">2943</strain>
    </source>
</reference>
<dbReference type="RefSeq" id="WP_202245134.1">
    <property type="nucleotide sequence ID" value="NZ_JAESIY010000007.1"/>
</dbReference>
<protein>
    <recommendedName>
        <fullName evidence="4">DUF3137 domain-containing protein</fullName>
    </recommendedName>
</protein>
<dbReference type="AlphaFoldDB" id="A0A937K234"/>
<evidence type="ECO:0000313" key="3">
    <source>
        <dbReference type="Proteomes" id="UP000659388"/>
    </source>
</evidence>
<keyword evidence="1" id="KW-0472">Membrane</keyword>
<sequence length="299" mass="34618">MTREDREFLIKKYHKEFDGIRKSTFIKTLIVGLIIFFSILGGVILSSWIIFAIGTAVTIVLYLILNIAGSSSEIDSINDKVKNELIHPYISNILTNCSYNRLEHHDLEEIVETNFFKNWLKKSHFEGKGQFNYSEENYKLKISELDIKSLRPSLLFTAHFNFNLSKTEILITPEDLTIRPRFPTEDEQGDNYALFFNRALSHTIELPGNQKFKVSTNSLHDYDRAYLEQTQALAVDVSKQLTYKSKVFVSVRSNRLNIFILNSEIFNIDIGKSIRQQNYGQNFYGLTQVIKTYLDSLAQ</sequence>
<comment type="caution">
    <text evidence="2">The sequence shown here is derived from an EMBL/GenBank/DDBJ whole genome shotgun (WGS) entry which is preliminary data.</text>
</comment>
<proteinExistence type="predicted"/>
<accession>A0A937K234</accession>
<evidence type="ECO:0000256" key="1">
    <source>
        <dbReference type="SAM" id="Phobius"/>
    </source>
</evidence>
<feature type="transmembrane region" description="Helical" evidence="1">
    <location>
        <begin position="45"/>
        <end position="65"/>
    </location>
</feature>
<dbReference type="Proteomes" id="UP000659388">
    <property type="component" value="Unassembled WGS sequence"/>
</dbReference>
<gene>
    <name evidence="2" type="ORF">JL102_14515</name>
</gene>
<evidence type="ECO:0000313" key="2">
    <source>
        <dbReference type="EMBL" id="MBL3657357.1"/>
    </source>
</evidence>
<organism evidence="2 3">
    <name type="scientific">Fulvivirga sediminis</name>
    <dbReference type="NCBI Taxonomy" id="2803949"/>
    <lineage>
        <taxon>Bacteria</taxon>
        <taxon>Pseudomonadati</taxon>
        <taxon>Bacteroidota</taxon>
        <taxon>Cytophagia</taxon>
        <taxon>Cytophagales</taxon>
        <taxon>Fulvivirgaceae</taxon>
        <taxon>Fulvivirga</taxon>
    </lineage>
</organism>
<dbReference type="EMBL" id="JAESIY010000007">
    <property type="protein sequence ID" value="MBL3657357.1"/>
    <property type="molecule type" value="Genomic_DNA"/>
</dbReference>
<evidence type="ECO:0008006" key="4">
    <source>
        <dbReference type="Google" id="ProtNLM"/>
    </source>
</evidence>
<keyword evidence="1" id="KW-0812">Transmembrane</keyword>
<name>A0A937K234_9BACT</name>
<feature type="transmembrane region" description="Helical" evidence="1">
    <location>
        <begin position="20"/>
        <end position="39"/>
    </location>
</feature>
<keyword evidence="1" id="KW-1133">Transmembrane helix</keyword>
<keyword evidence="3" id="KW-1185">Reference proteome</keyword>